<keyword evidence="2" id="KW-0238">DNA-binding</keyword>
<proteinExistence type="predicted"/>
<evidence type="ECO:0000259" key="4">
    <source>
        <dbReference type="PROSITE" id="PS51118"/>
    </source>
</evidence>
<keyword evidence="3" id="KW-0804">Transcription</keyword>
<dbReference type="PROSITE" id="PS51118">
    <property type="entry name" value="HTH_HXLR"/>
    <property type="match status" value="1"/>
</dbReference>
<dbReference type="InterPro" id="IPR002577">
    <property type="entry name" value="HTH_HxlR"/>
</dbReference>
<dbReference type="InterPro" id="IPR036390">
    <property type="entry name" value="WH_DNA-bd_sf"/>
</dbReference>
<dbReference type="PANTHER" id="PTHR33204:SF37">
    <property type="entry name" value="HTH-TYPE TRANSCRIPTIONAL REGULATOR YODB"/>
    <property type="match status" value="1"/>
</dbReference>
<gene>
    <name evidence="5" type="ORF">ACFQB0_07445</name>
</gene>
<dbReference type="Pfam" id="PF01638">
    <property type="entry name" value="HxlR"/>
    <property type="match status" value="1"/>
</dbReference>
<feature type="domain" description="HTH hxlR-type" evidence="4">
    <location>
        <begin position="24"/>
        <end position="122"/>
    </location>
</feature>
<dbReference type="SUPFAM" id="SSF46785">
    <property type="entry name" value="Winged helix' DNA-binding domain"/>
    <property type="match status" value="1"/>
</dbReference>
<keyword evidence="1" id="KW-0805">Transcription regulation</keyword>
<comment type="caution">
    <text evidence="5">The sequence shown here is derived from an EMBL/GenBank/DDBJ whole genome shotgun (WGS) entry which is preliminary data.</text>
</comment>
<dbReference type="EMBL" id="JBHSTP010000001">
    <property type="protein sequence ID" value="MFC6355939.1"/>
    <property type="molecule type" value="Genomic_DNA"/>
</dbReference>
<accession>A0ABW1VHF6</accession>
<dbReference type="RefSeq" id="WP_386729465.1">
    <property type="nucleotide sequence ID" value="NZ_JBHSTP010000001.1"/>
</dbReference>
<evidence type="ECO:0000313" key="5">
    <source>
        <dbReference type="EMBL" id="MFC6355939.1"/>
    </source>
</evidence>
<organism evidence="5 6">
    <name type="scientific">Luethyella okanaganae</name>
    <dbReference type="NCBI Taxonomy" id="69372"/>
    <lineage>
        <taxon>Bacteria</taxon>
        <taxon>Bacillati</taxon>
        <taxon>Actinomycetota</taxon>
        <taxon>Actinomycetes</taxon>
        <taxon>Micrococcales</taxon>
        <taxon>Microbacteriaceae</taxon>
        <taxon>Luethyella</taxon>
    </lineage>
</organism>
<dbReference type="InterPro" id="IPR036388">
    <property type="entry name" value="WH-like_DNA-bd_sf"/>
</dbReference>
<name>A0ABW1VHF6_9MICO</name>
<evidence type="ECO:0000256" key="3">
    <source>
        <dbReference type="ARBA" id="ARBA00023163"/>
    </source>
</evidence>
<evidence type="ECO:0000256" key="2">
    <source>
        <dbReference type="ARBA" id="ARBA00023125"/>
    </source>
</evidence>
<protein>
    <submittedName>
        <fullName evidence="5">Winged helix-turn-helix transcriptional regulator</fullName>
    </submittedName>
</protein>
<reference evidence="6" key="1">
    <citation type="journal article" date="2019" name="Int. J. Syst. Evol. Microbiol.">
        <title>The Global Catalogue of Microorganisms (GCM) 10K type strain sequencing project: providing services to taxonomists for standard genome sequencing and annotation.</title>
        <authorList>
            <consortium name="The Broad Institute Genomics Platform"/>
            <consortium name="The Broad Institute Genome Sequencing Center for Infectious Disease"/>
            <person name="Wu L."/>
            <person name="Ma J."/>
        </authorList>
    </citation>
    <scope>NUCLEOTIDE SEQUENCE [LARGE SCALE GENOMIC DNA]</scope>
    <source>
        <strain evidence="6">CCUG 43304</strain>
    </source>
</reference>
<dbReference type="Proteomes" id="UP001596306">
    <property type="component" value="Unassembled WGS sequence"/>
</dbReference>
<evidence type="ECO:0000313" key="6">
    <source>
        <dbReference type="Proteomes" id="UP001596306"/>
    </source>
</evidence>
<dbReference type="PANTHER" id="PTHR33204">
    <property type="entry name" value="TRANSCRIPTIONAL REGULATOR, MARR FAMILY"/>
    <property type="match status" value="1"/>
</dbReference>
<evidence type="ECO:0000256" key="1">
    <source>
        <dbReference type="ARBA" id="ARBA00023015"/>
    </source>
</evidence>
<keyword evidence="6" id="KW-1185">Reference proteome</keyword>
<dbReference type="Gene3D" id="1.10.10.10">
    <property type="entry name" value="Winged helix-like DNA-binding domain superfamily/Winged helix DNA-binding domain"/>
    <property type="match status" value="1"/>
</dbReference>
<sequence length="135" mass="15253">MPTRTVAQHRDEERREFESFLAQCPSRDLLGTLGSKWVTLVLAALGHGALRYNEILRRIAGISPKMLTQTLRTIERDGLATRTVTPTVPVTVEYRLTPLGNDLLAIILDLKTWAETHVRIIQTARQAYDHPPRNA</sequence>